<dbReference type="CDD" id="cd04301">
    <property type="entry name" value="NAT_SF"/>
    <property type="match status" value="1"/>
</dbReference>
<sequence>MLIREITIEDATEFTNLITEVEAQATYMLMEPGERKVTLEQQRGKLKQIKKQSNSTILVAEMDNKLVGYVIAIGGSTQRTKHAAYLVIGILKAYRSKGIGSALFSNVTDWAERNRLLRLELTVVTENKAGIALYKKSGFNIEGTKRKSLIFNDVAYDEYYMAKLL</sequence>
<feature type="domain" description="N-acetyltransferase" evidence="1">
    <location>
        <begin position="1"/>
        <end position="165"/>
    </location>
</feature>
<evidence type="ECO:0000313" key="3">
    <source>
        <dbReference type="Proteomes" id="UP000182945"/>
    </source>
</evidence>
<dbReference type="AlphaFoldDB" id="A0AAC9IZB3"/>
<dbReference type="Pfam" id="PF00583">
    <property type="entry name" value="Acetyltransf_1"/>
    <property type="match status" value="1"/>
</dbReference>
<evidence type="ECO:0000259" key="1">
    <source>
        <dbReference type="PROSITE" id="PS51186"/>
    </source>
</evidence>
<reference evidence="2 3" key="1">
    <citation type="submission" date="2016-11" db="EMBL/GenBank/DDBJ databases">
        <title>Complete genome sequencing of Virgibacillus halodenitrificans PDB-F2.</title>
        <authorList>
            <person name="Sun Z."/>
            <person name="Zhou Y."/>
            <person name="Li H."/>
        </authorList>
    </citation>
    <scope>NUCLEOTIDE SEQUENCE [LARGE SCALE GENOMIC DNA]</scope>
    <source>
        <strain evidence="2 3">PDB-F2</strain>
    </source>
</reference>
<dbReference type="RefSeq" id="WP_071648606.1">
    <property type="nucleotide sequence ID" value="NZ_CP017962.1"/>
</dbReference>
<dbReference type="EMBL" id="CP017962">
    <property type="protein sequence ID" value="APC47742.1"/>
    <property type="molecule type" value="Genomic_DNA"/>
</dbReference>
<gene>
    <name evidence="2" type="ORF">BME96_05970</name>
</gene>
<name>A0AAC9IZB3_VIRHA</name>
<dbReference type="PIRSF" id="PIRSF037663">
    <property type="entry name" value="Acetyltransf_GNAT_prd"/>
    <property type="match status" value="1"/>
</dbReference>
<dbReference type="InterPro" id="IPR016181">
    <property type="entry name" value="Acyl_CoA_acyltransferase"/>
</dbReference>
<dbReference type="GO" id="GO:0016747">
    <property type="term" value="F:acyltransferase activity, transferring groups other than amino-acyl groups"/>
    <property type="evidence" value="ECO:0007669"/>
    <property type="project" value="InterPro"/>
</dbReference>
<dbReference type="PANTHER" id="PTHR43415:SF3">
    <property type="entry name" value="GNAT-FAMILY ACETYLTRANSFERASE"/>
    <property type="match status" value="1"/>
</dbReference>
<dbReference type="PANTHER" id="PTHR43415">
    <property type="entry name" value="SPERMIDINE N(1)-ACETYLTRANSFERASE"/>
    <property type="match status" value="1"/>
</dbReference>
<organism evidence="2 3">
    <name type="scientific">Virgibacillus halodenitrificans</name>
    <name type="common">Bacillus halodenitrificans</name>
    <dbReference type="NCBI Taxonomy" id="1482"/>
    <lineage>
        <taxon>Bacteria</taxon>
        <taxon>Bacillati</taxon>
        <taxon>Bacillota</taxon>
        <taxon>Bacilli</taxon>
        <taxon>Bacillales</taxon>
        <taxon>Bacillaceae</taxon>
        <taxon>Virgibacillus</taxon>
    </lineage>
</organism>
<dbReference type="InterPro" id="IPR000182">
    <property type="entry name" value="GNAT_dom"/>
</dbReference>
<dbReference type="GeneID" id="71513929"/>
<accession>A0AAC9IZB3</accession>
<dbReference type="KEGG" id="vhl:BME96_05970"/>
<dbReference type="Proteomes" id="UP000182945">
    <property type="component" value="Chromosome"/>
</dbReference>
<proteinExistence type="predicted"/>
<dbReference type="Gene3D" id="3.40.630.30">
    <property type="match status" value="1"/>
</dbReference>
<dbReference type="PROSITE" id="PS51186">
    <property type="entry name" value="GNAT"/>
    <property type="match status" value="1"/>
</dbReference>
<dbReference type="InterPro" id="IPR017255">
    <property type="entry name" value="AcTrfase_GNAT_prd"/>
</dbReference>
<protein>
    <submittedName>
        <fullName evidence="2">GNAT family N-acetyltransferase</fullName>
    </submittedName>
</protein>
<dbReference type="SUPFAM" id="SSF55729">
    <property type="entry name" value="Acyl-CoA N-acyltransferases (Nat)"/>
    <property type="match status" value="1"/>
</dbReference>
<evidence type="ECO:0000313" key="2">
    <source>
        <dbReference type="EMBL" id="APC47742.1"/>
    </source>
</evidence>